<dbReference type="GO" id="GO:0009116">
    <property type="term" value="P:nucleoside metabolic process"/>
    <property type="evidence" value="ECO:0007669"/>
    <property type="project" value="InterPro"/>
</dbReference>
<dbReference type="EMBL" id="SAEB01000012">
    <property type="protein sequence ID" value="RVD81379.1"/>
    <property type="molecule type" value="Genomic_DNA"/>
</dbReference>
<dbReference type="SUPFAM" id="SSF53167">
    <property type="entry name" value="Purine and uridine phosphorylases"/>
    <property type="match status" value="1"/>
</dbReference>
<protein>
    <recommendedName>
        <fullName evidence="2">Nucleoside phosphorylase domain-containing protein</fullName>
    </recommendedName>
</protein>
<dbReference type="RefSeq" id="XP_067486923.1">
    <property type="nucleotide sequence ID" value="XM_067639101.1"/>
</dbReference>
<comment type="caution">
    <text evidence="3">The sequence shown here is derived from an EMBL/GenBank/DDBJ whole genome shotgun (WGS) entry which is preliminary data.</text>
</comment>
<keyword evidence="4" id="KW-1185">Reference proteome</keyword>
<dbReference type="PANTHER" id="PTHR46082">
    <property type="entry name" value="ATP/GTP-BINDING PROTEIN-RELATED"/>
    <property type="match status" value="1"/>
</dbReference>
<dbReference type="InterPro" id="IPR000845">
    <property type="entry name" value="Nucleoside_phosphorylase_d"/>
</dbReference>
<dbReference type="STRING" id="97331.A0A436ZR46"/>
<name>A0A436ZR46_ARTFL</name>
<dbReference type="GeneID" id="93591556"/>
<dbReference type="AlphaFoldDB" id="A0A436ZR46"/>
<dbReference type="Pfam" id="PF01048">
    <property type="entry name" value="PNP_UDP_1"/>
    <property type="match status" value="1"/>
</dbReference>
<evidence type="ECO:0000313" key="4">
    <source>
        <dbReference type="Proteomes" id="UP000283090"/>
    </source>
</evidence>
<dbReference type="PANTHER" id="PTHR46082:SF6">
    <property type="entry name" value="AAA+ ATPASE DOMAIN-CONTAINING PROTEIN-RELATED"/>
    <property type="match status" value="1"/>
</dbReference>
<dbReference type="Proteomes" id="UP000283090">
    <property type="component" value="Unassembled WGS sequence"/>
</dbReference>
<reference evidence="3 4" key="1">
    <citation type="submission" date="2019-01" db="EMBL/GenBank/DDBJ databases">
        <title>Intercellular communication is required for trap formation in the nematode-trapping fungus Duddingtonia flagrans.</title>
        <authorList>
            <person name="Youssar L."/>
            <person name="Wernet V."/>
            <person name="Hensel N."/>
            <person name="Hildebrandt H.-G."/>
            <person name="Fischer R."/>
        </authorList>
    </citation>
    <scope>NUCLEOTIDE SEQUENCE [LARGE SCALE GENOMIC DNA]</scope>
    <source>
        <strain evidence="3 4">CBS H-5679</strain>
    </source>
</reference>
<gene>
    <name evidence="3" type="ORF">DFL_009245</name>
</gene>
<accession>A0A436ZR46</accession>
<dbReference type="OrthoDB" id="20872at2759"/>
<organism evidence="3 4">
    <name type="scientific">Arthrobotrys flagrans</name>
    <name type="common">Nematode-trapping fungus</name>
    <name type="synonym">Trichothecium flagrans</name>
    <dbReference type="NCBI Taxonomy" id="97331"/>
    <lineage>
        <taxon>Eukaryota</taxon>
        <taxon>Fungi</taxon>
        <taxon>Dikarya</taxon>
        <taxon>Ascomycota</taxon>
        <taxon>Pezizomycotina</taxon>
        <taxon>Orbiliomycetes</taxon>
        <taxon>Orbiliales</taxon>
        <taxon>Orbiliaceae</taxon>
        <taxon>Arthrobotrys</taxon>
    </lineage>
</organism>
<dbReference type="InterPro" id="IPR035994">
    <property type="entry name" value="Nucleoside_phosphorylase_sf"/>
</dbReference>
<dbReference type="VEuPathDB" id="FungiDB:DFL_009245"/>
<evidence type="ECO:0000259" key="2">
    <source>
        <dbReference type="Pfam" id="PF01048"/>
    </source>
</evidence>
<feature type="domain" description="Nucleoside phosphorylase" evidence="2">
    <location>
        <begin position="163"/>
        <end position="282"/>
    </location>
</feature>
<feature type="region of interest" description="Disordered" evidence="1">
    <location>
        <begin position="108"/>
        <end position="156"/>
    </location>
</feature>
<feature type="compositionally biased region" description="Pro residues" evidence="1">
    <location>
        <begin position="115"/>
        <end position="150"/>
    </location>
</feature>
<dbReference type="InterPro" id="IPR053137">
    <property type="entry name" value="NLR-like"/>
</dbReference>
<evidence type="ECO:0000256" key="1">
    <source>
        <dbReference type="SAM" id="MobiDB-lite"/>
    </source>
</evidence>
<dbReference type="GO" id="GO:0003824">
    <property type="term" value="F:catalytic activity"/>
    <property type="evidence" value="ECO:0007669"/>
    <property type="project" value="InterPro"/>
</dbReference>
<dbReference type="Gene3D" id="3.40.50.1580">
    <property type="entry name" value="Nucleoside phosphorylase domain"/>
    <property type="match status" value="1"/>
</dbReference>
<proteinExistence type="predicted"/>
<sequence>MSNDLKVWIEPKRHSVEGHTAQCTLSFNGCIIWGPRHCHDNTIRLRDALAAADPRFQLTVVSKRKTIEGHTYAISVMAGDRLYLDRMSTHGHMLGLCNAINDCLAAERKRGPRGAPNPAPAPAPPPPSQAPRPSPLQHPPTPNQPEPPQSKAPTRPNSRQNFEIAIICALKVEHDAVEAFLDEEFETNDFSYGKAPGDHNAYTTGRIGQKPIVLAYMPNMGKVSSAMVATQLYMSFTQIKVVFLVGVCGAAPTDSRGRETFLGDIMISTAVIQVDFGRQYSDGFVRKDTLEDTFGRANPEIRSFLQKLEGKRTTKKLEDKTFDYVTELCERDVEYAYPADAGDDDNLYYADYRHKHQNSYSCSICAKCSSPNDPVCEVARESSCTDLGCSTTQLVQRKIREGTAARHPIFHFGRFASGDSVMKSGVHRDKIVVKEKVIAFEMEGAGSWDCIATVIVKGACDYADSHKNKAWQRYAAATAAAGMKAVMEEWRSCI</sequence>
<evidence type="ECO:0000313" key="3">
    <source>
        <dbReference type="EMBL" id="RVD81379.1"/>
    </source>
</evidence>